<dbReference type="PANTHER" id="PTHR42905:SF16">
    <property type="entry name" value="CARBOXYPHOSPHONOENOLPYRUVATE PHOSPHONOMUTASE-LIKE PROTEIN (AFU_ORTHOLOGUE AFUA_5G07230)"/>
    <property type="match status" value="1"/>
</dbReference>
<organism evidence="1 2">
    <name type="scientific">Streptomyces hokutonensis</name>
    <dbReference type="NCBI Taxonomy" id="1306990"/>
    <lineage>
        <taxon>Bacteria</taxon>
        <taxon>Bacillati</taxon>
        <taxon>Actinomycetota</taxon>
        <taxon>Actinomycetes</taxon>
        <taxon>Kitasatosporales</taxon>
        <taxon>Streptomycetaceae</taxon>
        <taxon>Streptomyces</taxon>
    </lineage>
</organism>
<gene>
    <name evidence="1" type="ORF">ACFYNQ_08610</name>
</gene>
<reference evidence="1 2" key="1">
    <citation type="submission" date="2024-10" db="EMBL/GenBank/DDBJ databases">
        <title>The Natural Products Discovery Center: Release of the First 8490 Sequenced Strains for Exploring Actinobacteria Biosynthetic Diversity.</title>
        <authorList>
            <person name="Kalkreuter E."/>
            <person name="Kautsar S.A."/>
            <person name="Yang D."/>
            <person name="Bader C.D."/>
            <person name="Teijaro C.N."/>
            <person name="Fluegel L."/>
            <person name="Davis C.M."/>
            <person name="Simpson J.R."/>
            <person name="Lauterbach L."/>
            <person name="Steele A.D."/>
            <person name="Gui C."/>
            <person name="Meng S."/>
            <person name="Li G."/>
            <person name="Viehrig K."/>
            <person name="Ye F."/>
            <person name="Su P."/>
            <person name="Kiefer A.F."/>
            <person name="Nichols A."/>
            <person name="Cepeda A.J."/>
            <person name="Yan W."/>
            <person name="Fan B."/>
            <person name="Jiang Y."/>
            <person name="Adhikari A."/>
            <person name="Zheng C.-J."/>
            <person name="Schuster L."/>
            <person name="Cowan T.M."/>
            <person name="Smanski M.J."/>
            <person name="Chevrette M.G."/>
            <person name="De Carvalho L.P.S."/>
            <person name="Shen B."/>
        </authorList>
    </citation>
    <scope>NUCLEOTIDE SEQUENCE [LARGE SCALE GENOMIC DNA]</scope>
    <source>
        <strain evidence="1 2">NPDC006488</strain>
    </source>
</reference>
<sequence>MDAEAHRNKDKDKAKAFRALHVPGRPLVAPNGWDAASAKIIERVGFPAVATSSAAVSACLGWEDGEAAPVEAMLATASGMARAVSVPVTVDFERGYHLPPEELVERFAATGAVGLNIEDSDPATGAIVEISEQVKFLRGVRRAAVAAGLDLVINARTDAFLRRVGTPEEQLANSVERGNRYLDAGADCVYPLGTGEPTTIEKLVQRIDGPLNVARGVQSPLTVAELASLGVARVTFGPSLQRHVYSWFETEALPSLLA</sequence>
<dbReference type="Proteomes" id="UP001601303">
    <property type="component" value="Unassembled WGS sequence"/>
</dbReference>
<name>A0ABW6LZB6_9ACTN</name>
<dbReference type="InterPro" id="IPR015813">
    <property type="entry name" value="Pyrv/PenolPyrv_kinase-like_dom"/>
</dbReference>
<dbReference type="CDD" id="cd00377">
    <property type="entry name" value="ICL_PEPM"/>
    <property type="match status" value="1"/>
</dbReference>
<protein>
    <submittedName>
        <fullName evidence="1">Isocitrate lyase/phosphoenolpyruvate mutase family protein</fullName>
    </submittedName>
</protein>
<dbReference type="EMBL" id="JBIAHM010000002">
    <property type="protein sequence ID" value="MFE9598632.1"/>
    <property type="molecule type" value="Genomic_DNA"/>
</dbReference>
<evidence type="ECO:0000313" key="2">
    <source>
        <dbReference type="Proteomes" id="UP001601303"/>
    </source>
</evidence>
<dbReference type="InterPro" id="IPR040442">
    <property type="entry name" value="Pyrv_kinase-like_dom_sf"/>
</dbReference>
<evidence type="ECO:0000313" key="1">
    <source>
        <dbReference type="EMBL" id="MFE9598632.1"/>
    </source>
</evidence>
<dbReference type="RefSeq" id="WP_388104117.1">
    <property type="nucleotide sequence ID" value="NZ_JBIAHM010000002.1"/>
</dbReference>
<dbReference type="Gene3D" id="3.20.20.60">
    <property type="entry name" value="Phosphoenolpyruvate-binding domains"/>
    <property type="match status" value="1"/>
</dbReference>
<keyword evidence="1" id="KW-0456">Lyase</keyword>
<dbReference type="PANTHER" id="PTHR42905">
    <property type="entry name" value="PHOSPHOENOLPYRUVATE CARBOXYLASE"/>
    <property type="match status" value="1"/>
</dbReference>
<dbReference type="InterPro" id="IPR039556">
    <property type="entry name" value="ICL/PEPM"/>
</dbReference>
<dbReference type="SUPFAM" id="SSF51621">
    <property type="entry name" value="Phosphoenolpyruvate/pyruvate domain"/>
    <property type="match status" value="1"/>
</dbReference>
<keyword evidence="2" id="KW-1185">Reference proteome</keyword>
<dbReference type="Pfam" id="PF13714">
    <property type="entry name" value="PEP_mutase"/>
    <property type="match status" value="1"/>
</dbReference>
<comment type="caution">
    <text evidence="1">The sequence shown here is derived from an EMBL/GenBank/DDBJ whole genome shotgun (WGS) entry which is preliminary data.</text>
</comment>
<proteinExistence type="predicted"/>
<dbReference type="GO" id="GO:0016829">
    <property type="term" value="F:lyase activity"/>
    <property type="evidence" value="ECO:0007669"/>
    <property type="project" value="UniProtKB-KW"/>
</dbReference>
<accession>A0ABW6LZB6</accession>